<feature type="transmembrane region" description="Helical" evidence="1">
    <location>
        <begin position="12"/>
        <end position="28"/>
    </location>
</feature>
<keyword evidence="1" id="KW-0812">Transmembrane</keyword>
<dbReference type="EMBL" id="PVTE01000016">
    <property type="protein sequence ID" value="PRY34614.1"/>
    <property type="molecule type" value="Genomic_DNA"/>
</dbReference>
<protein>
    <submittedName>
        <fullName evidence="2">Putative membrane protein</fullName>
    </submittedName>
</protein>
<evidence type="ECO:0000313" key="2">
    <source>
        <dbReference type="EMBL" id="PRY34614.1"/>
    </source>
</evidence>
<evidence type="ECO:0000313" key="3">
    <source>
        <dbReference type="Proteomes" id="UP000238375"/>
    </source>
</evidence>
<keyword evidence="1" id="KW-1133">Transmembrane helix</keyword>
<organism evidence="2 3">
    <name type="scientific">Spirosoma oryzae</name>
    <dbReference type="NCBI Taxonomy" id="1469603"/>
    <lineage>
        <taxon>Bacteria</taxon>
        <taxon>Pseudomonadati</taxon>
        <taxon>Bacteroidota</taxon>
        <taxon>Cytophagia</taxon>
        <taxon>Cytophagales</taxon>
        <taxon>Cytophagaceae</taxon>
        <taxon>Spirosoma</taxon>
    </lineage>
</organism>
<gene>
    <name evidence="2" type="ORF">CLV58_1167</name>
</gene>
<feature type="transmembrane region" description="Helical" evidence="1">
    <location>
        <begin position="109"/>
        <end position="128"/>
    </location>
</feature>
<accession>A0A2T0SMI0</accession>
<feature type="transmembrane region" description="Helical" evidence="1">
    <location>
        <begin position="190"/>
        <end position="212"/>
    </location>
</feature>
<keyword evidence="1" id="KW-0472">Membrane</keyword>
<keyword evidence="3" id="KW-1185">Reference proteome</keyword>
<evidence type="ECO:0000256" key="1">
    <source>
        <dbReference type="SAM" id="Phobius"/>
    </source>
</evidence>
<sequence length="217" mass="24078">MLTRISRLDTRHRLVIAVVIAFITAFVTPSTFSWPVRIACTWVGFSLSTLLMMWVTITVAHPRDLPGLSKMEDSSRTLISLLVSLAATLSLFVVLMLLDSMTKTSPSWILWLAVLSVACSWTLVHTVFTLRYAHLYYGDEPNPKERPAGLDFPNDDEPDYLDFAYFSFVIGMTSQVSDVAVSSKAQRRTALLHGVLSFVFNAIIIALTISGVSGLMN</sequence>
<feature type="transmembrane region" description="Helical" evidence="1">
    <location>
        <begin position="78"/>
        <end position="97"/>
    </location>
</feature>
<dbReference type="InterPro" id="IPR009781">
    <property type="entry name" value="DUF1345"/>
</dbReference>
<proteinExistence type="predicted"/>
<dbReference type="Proteomes" id="UP000238375">
    <property type="component" value="Unassembled WGS sequence"/>
</dbReference>
<feature type="transmembrane region" description="Helical" evidence="1">
    <location>
        <begin position="34"/>
        <end position="57"/>
    </location>
</feature>
<comment type="caution">
    <text evidence="2">The sequence shown here is derived from an EMBL/GenBank/DDBJ whole genome shotgun (WGS) entry which is preliminary data.</text>
</comment>
<name>A0A2T0SMI0_9BACT</name>
<dbReference type="Pfam" id="PF07077">
    <property type="entry name" value="DUF1345"/>
    <property type="match status" value="1"/>
</dbReference>
<reference evidence="2 3" key="1">
    <citation type="submission" date="2018-03" db="EMBL/GenBank/DDBJ databases">
        <title>Genomic Encyclopedia of Archaeal and Bacterial Type Strains, Phase II (KMG-II): from individual species to whole genera.</title>
        <authorList>
            <person name="Goeker M."/>
        </authorList>
    </citation>
    <scope>NUCLEOTIDE SEQUENCE [LARGE SCALE GENOMIC DNA]</scope>
    <source>
        <strain evidence="2 3">DSM 28354</strain>
    </source>
</reference>
<dbReference type="AlphaFoldDB" id="A0A2T0SMI0"/>